<evidence type="ECO:0000313" key="1">
    <source>
        <dbReference type="EMBL" id="GME90385.1"/>
    </source>
</evidence>
<proteinExistence type="predicted"/>
<dbReference type="Proteomes" id="UP001165101">
    <property type="component" value="Unassembled WGS sequence"/>
</dbReference>
<gene>
    <name evidence="1" type="ORF">Cboi01_000182300</name>
</gene>
<accession>A0ACB5TL33</accession>
<comment type="caution">
    <text evidence="1">The sequence shown here is derived from an EMBL/GenBank/DDBJ whole genome shotgun (WGS) entry which is preliminary data.</text>
</comment>
<evidence type="ECO:0000313" key="2">
    <source>
        <dbReference type="Proteomes" id="UP001165101"/>
    </source>
</evidence>
<dbReference type="EMBL" id="BSXV01000731">
    <property type="protein sequence ID" value="GME90385.1"/>
    <property type="molecule type" value="Genomic_DNA"/>
</dbReference>
<protein>
    <submittedName>
        <fullName evidence="1">Unnamed protein product</fullName>
    </submittedName>
</protein>
<organism evidence="1 2">
    <name type="scientific">Candida boidinii</name>
    <name type="common">Yeast</name>
    <dbReference type="NCBI Taxonomy" id="5477"/>
    <lineage>
        <taxon>Eukaryota</taxon>
        <taxon>Fungi</taxon>
        <taxon>Dikarya</taxon>
        <taxon>Ascomycota</taxon>
        <taxon>Saccharomycotina</taxon>
        <taxon>Pichiomycetes</taxon>
        <taxon>Pichiales</taxon>
        <taxon>Pichiaceae</taxon>
        <taxon>Ogataea</taxon>
        <taxon>Ogataea/Candida clade</taxon>
    </lineage>
</organism>
<sequence>MKFSASTLSAIFCSMLAVATAAPEGYVVGDVWSTLTPEAKIPSDYSTDYQTTFGIAIEPVVSSVELTSVSSTSTSPESSYASSISESRDYSKIITQIGDGQIQAPSSTPVAIITQIGDGQIQATTSTPSPTSSVAVITQIGDGQIQAATTTTTTSSSSSTTDVDVITQIGDGQIQAQHSSSSSSEEIVYLTKTENDVVTKYTTYCPEEESSTSSFEGDVTETRTDTVDVDDLSTTFLSTSTTTIYPSSASTSSDDDVTTLTTTPTTTVMVVLTAFYDDPQMTTVSDSTTTSASASASPSASPSSSLATTSATAIPSKRLFKKDVTSQSCMSEGSLAMTIKDSVLTDIKGRIGSIVANRQFQFDGPPPQAGAIYAAGWSVSPDGYLALGNQTIFYQCLSGTFYNLYDEIIGGQCEAVRFGVVNLIDC</sequence>
<keyword evidence="2" id="KW-1185">Reference proteome</keyword>
<reference evidence="1" key="1">
    <citation type="submission" date="2023-04" db="EMBL/GenBank/DDBJ databases">
        <title>Candida boidinii NBRC 1967.</title>
        <authorList>
            <person name="Ichikawa N."/>
            <person name="Sato H."/>
            <person name="Tonouchi N."/>
        </authorList>
    </citation>
    <scope>NUCLEOTIDE SEQUENCE</scope>
    <source>
        <strain evidence="1">NBRC 1967</strain>
    </source>
</reference>
<name>A0ACB5TL33_CANBO</name>